<dbReference type="EMBL" id="DS178292">
    <property type="protein sequence ID" value="EHS63648.1"/>
    <property type="molecule type" value="Genomic_DNA"/>
</dbReference>
<dbReference type="AlphaFoldDB" id="H6QSC0"/>
<protein>
    <submittedName>
        <fullName evidence="1">Uncharacterized protein</fullName>
    </submittedName>
</protein>
<gene>
    <name evidence="1" type="ORF">PGTG_21657</name>
</gene>
<dbReference type="HOGENOM" id="CLU_3143671_0_0_1"/>
<name>H6QSC0_PUCGT</name>
<dbReference type="PANTHER" id="PTHR47150">
    <property type="entry name" value="OS12G0169200 PROTEIN"/>
    <property type="match status" value="1"/>
</dbReference>
<dbReference type="Proteomes" id="UP000008783">
    <property type="component" value="Unassembled WGS sequence"/>
</dbReference>
<dbReference type="PANTHER" id="PTHR47150:SF6">
    <property type="entry name" value="OS01G0872900 PROTEIN"/>
    <property type="match status" value="1"/>
</dbReference>
<evidence type="ECO:0000313" key="2">
    <source>
        <dbReference type="Proteomes" id="UP000008783"/>
    </source>
</evidence>
<keyword evidence="2" id="KW-1185">Reference proteome</keyword>
<dbReference type="OrthoDB" id="1624952at2759"/>
<organism evidence="1 2">
    <name type="scientific">Puccinia graminis f. sp. tritici (strain CRL 75-36-700-3 / race SCCL)</name>
    <name type="common">Black stem rust fungus</name>
    <dbReference type="NCBI Taxonomy" id="418459"/>
    <lineage>
        <taxon>Eukaryota</taxon>
        <taxon>Fungi</taxon>
        <taxon>Dikarya</taxon>
        <taxon>Basidiomycota</taxon>
        <taxon>Pucciniomycotina</taxon>
        <taxon>Pucciniomycetes</taxon>
        <taxon>Pucciniales</taxon>
        <taxon>Pucciniaceae</taxon>
        <taxon>Puccinia</taxon>
    </lineage>
</organism>
<sequence length="49" mass="5835">MRRSFFLKIVEDIEMANQYFQQKQDTSGRLGFLALQKGTAAMQMWWGLY</sequence>
<dbReference type="GeneID" id="13542687"/>
<reference evidence="2" key="1">
    <citation type="journal article" date="2011" name="Proc. Natl. Acad. Sci. U.S.A.">
        <title>Obligate biotrophy features unraveled by the genomic analysis of rust fungi.</title>
        <authorList>
            <person name="Duplessis S."/>
            <person name="Cuomo C.A."/>
            <person name="Lin Y.-C."/>
            <person name="Aerts A."/>
            <person name="Tisserant E."/>
            <person name="Veneault-Fourrey C."/>
            <person name="Joly D.L."/>
            <person name="Hacquard S."/>
            <person name="Amselem J."/>
            <person name="Cantarel B.L."/>
            <person name="Chiu R."/>
            <person name="Coutinho P.M."/>
            <person name="Feau N."/>
            <person name="Field M."/>
            <person name="Frey P."/>
            <person name="Gelhaye E."/>
            <person name="Goldberg J."/>
            <person name="Grabherr M.G."/>
            <person name="Kodira C.D."/>
            <person name="Kohler A."/>
            <person name="Kuees U."/>
            <person name="Lindquist E.A."/>
            <person name="Lucas S.M."/>
            <person name="Mago R."/>
            <person name="Mauceli E."/>
            <person name="Morin E."/>
            <person name="Murat C."/>
            <person name="Pangilinan J.L."/>
            <person name="Park R."/>
            <person name="Pearson M."/>
            <person name="Quesneville H."/>
            <person name="Rouhier N."/>
            <person name="Sakthikumar S."/>
            <person name="Salamov A.A."/>
            <person name="Schmutz J."/>
            <person name="Selles B."/>
            <person name="Shapiro H."/>
            <person name="Tanguay P."/>
            <person name="Tuskan G.A."/>
            <person name="Henrissat B."/>
            <person name="Van de Peer Y."/>
            <person name="Rouze P."/>
            <person name="Ellis J.G."/>
            <person name="Dodds P.N."/>
            <person name="Schein J.E."/>
            <person name="Zhong S."/>
            <person name="Hamelin R.C."/>
            <person name="Grigoriev I.V."/>
            <person name="Szabo L.J."/>
            <person name="Martin F."/>
        </authorList>
    </citation>
    <scope>NUCLEOTIDE SEQUENCE [LARGE SCALE GENOMIC DNA]</scope>
    <source>
        <strain evidence="2">CRL 75-36-700-3 / race SCCL</strain>
    </source>
</reference>
<accession>H6QSC0</accession>
<evidence type="ECO:0000313" key="1">
    <source>
        <dbReference type="EMBL" id="EHS63648.1"/>
    </source>
</evidence>
<dbReference type="RefSeq" id="XP_003889584.1">
    <property type="nucleotide sequence ID" value="XM_003889535.1"/>
</dbReference>
<proteinExistence type="predicted"/>
<dbReference type="KEGG" id="pgr:PGTG_21657"/>
<dbReference type="InParanoid" id="H6QSC0"/>
<dbReference type="VEuPathDB" id="FungiDB:PGTG_21657"/>